<accession>E4V3U2</accession>
<reference evidence="3" key="1">
    <citation type="journal article" date="2012" name="MBio">
        <title>Comparative genome analysis of Trichophyton rubrum and related dermatophytes reveals candidate genes involved in infection.</title>
        <authorList>
            <person name="Martinez D.A."/>
            <person name="Oliver B.G."/>
            <person name="Graeser Y."/>
            <person name="Goldberg J.M."/>
            <person name="Li W."/>
            <person name="Martinez-Rossi N.M."/>
            <person name="Monod M."/>
            <person name="Shelest E."/>
            <person name="Barton R.C."/>
            <person name="Birch E."/>
            <person name="Brakhage A.A."/>
            <person name="Chen Z."/>
            <person name="Gurr S.J."/>
            <person name="Heiman D."/>
            <person name="Heitman J."/>
            <person name="Kosti I."/>
            <person name="Rossi A."/>
            <person name="Saif S."/>
            <person name="Samalova M."/>
            <person name="Saunders C.W."/>
            <person name="Shea T."/>
            <person name="Summerbell R.C."/>
            <person name="Xu J."/>
            <person name="Young S."/>
            <person name="Zeng Q."/>
            <person name="Birren B.W."/>
            <person name="Cuomo C.A."/>
            <person name="White T.C."/>
        </authorList>
    </citation>
    <scope>NUCLEOTIDE SEQUENCE [LARGE SCALE GENOMIC DNA]</scope>
    <source>
        <strain evidence="3">ATCC MYA-4604 / CBS 118893</strain>
    </source>
</reference>
<dbReference type="Proteomes" id="UP000002669">
    <property type="component" value="Unassembled WGS sequence"/>
</dbReference>
<evidence type="ECO:0000256" key="1">
    <source>
        <dbReference type="SAM" id="MobiDB-lite"/>
    </source>
</evidence>
<sequence>MYDGDGDDAAVADRIGSAYRLHIDARSAEMPMAPSSVVRPYPEHSEAAKSTRFYIRSKYGLRIEREGRLKGDRQGGRRTGQRSRQTASLAQVALLRGSPGGWLHGATSRGWVQLVTHTPAEGPDQDAGTENLIGGLTGDFVFSGIQEKRRKKKKVIKKGTPQAVFKVHMYDD</sequence>
<keyword evidence="3" id="KW-1185">Reference proteome</keyword>
<dbReference type="VEuPathDB" id="FungiDB:MGYG_07671"/>
<gene>
    <name evidence="2" type="ORF">MGYG_07671</name>
</gene>
<name>E4V3U2_ARTGP</name>
<feature type="compositionally biased region" description="Basic and acidic residues" evidence="1">
    <location>
        <begin position="65"/>
        <end position="75"/>
    </location>
</feature>
<dbReference type="EMBL" id="DS989828">
    <property type="protein sequence ID" value="EFR04666.1"/>
    <property type="molecule type" value="Genomic_DNA"/>
</dbReference>
<organism evidence="3">
    <name type="scientific">Arthroderma gypseum (strain ATCC MYA-4604 / CBS 118893)</name>
    <name type="common">Microsporum gypseum</name>
    <dbReference type="NCBI Taxonomy" id="535722"/>
    <lineage>
        <taxon>Eukaryota</taxon>
        <taxon>Fungi</taxon>
        <taxon>Dikarya</taxon>
        <taxon>Ascomycota</taxon>
        <taxon>Pezizomycotina</taxon>
        <taxon>Eurotiomycetes</taxon>
        <taxon>Eurotiomycetidae</taxon>
        <taxon>Onygenales</taxon>
        <taxon>Arthrodermataceae</taxon>
        <taxon>Nannizzia</taxon>
    </lineage>
</organism>
<dbReference type="RefSeq" id="XP_003170429.1">
    <property type="nucleotide sequence ID" value="XM_003170381.1"/>
</dbReference>
<evidence type="ECO:0000313" key="2">
    <source>
        <dbReference type="EMBL" id="EFR04666.1"/>
    </source>
</evidence>
<evidence type="ECO:0000313" key="3">
    <source>
        <dbReference type="Proteomes" id="UP000002669"/>
    </source>
</evidence>
<dbReference type="GeneID" id="10025670"/>
<proteinExistence type="predicted"/>
<dbReference type="HOGENOM" id="CLU_1554877_0_0_1"/>
<protein>
    <submittedName>
        <fullName evidence="2">Uncharacterized protein</fullName>
    </submittedName>
</protein>
<feature type="region of interest" description="Disordered" evidence="1">
    <location>
        <begin position="65"/>
        <end position="87"/>
    </location>
</feature>
<dbReference type="InParanoid" id="E4V3U2"/>
<dbReference type="AlphaFoldDB" id="E4V3U2"/>